<reference evidence="2 3" key="1">
    <citation type="submission" date="2016-07" db="EMBL/GenBank/DDBJ databases">
        <title>Pervasive Adenine N6-methylation of Active Genes in Fungi.</title>
        <authorList>
            <consortium name="DOE Joint Genome Institute"/>
            <person name="Mondo S.J."/>
            <person name="Dannebaum R.O."/>
            <person name="Kuo R.C."/>
            <person name="Labutti K."/>
            <person name="Haridas S."/>
            <person name="Kuo A."/>
            <person name="Salamov A."/>
            <person name="Ahrendt S.R."/>
            <person name="Lipzen A."/>
            <person name="Sullivan W."/>
            <person name="Andreopoulos W.B."/>
            <person name="Clum A."/>
            <person name="Lindquist E."/>
            <person name="Daum C."/>
            <person name="Ramamoorthy G.K."/>
            <person name="Gryganskyi A."/>
            <person name="Culley D."/>
            <person name="Magnuson J.K."/>
            <person name="James T.Y."/>
            <person name="O'Malley M.A."/>
            <person name="Stajich J.E."/>
            <person name="Spatafora J.W."/>
            <person name="Visel A."/>
            <person name="Grigoriev I.V."/>
        </authorList>
    </citation>
    <scope>NUCLEOTIDE SEQUENCE [LARGE SCALE GENOMIC DNA]</scope>
    <source>
        <strain evidence="2 3">NRRL 2496</strain>
    </source>
</reference>
<dbReference type="Proteomes" id="UP000242180">
    <property type="component" value="Unassembled WGS sequence"/>
</dbReference>
<accession>A0A1X2H350</accession>
<evidence type="ECO:0000256" key="1">
    <source>
        <dbReference type="SAM" id="SignalP"/>
    </source>
</evidence>
<protein>
    <submittedName>
        <fullName evidence="2">Uncharacterized protein</fullName>
    </submittedName>
</protein>
<sequence>MDQQILLGGVLLCPTPFCGRASWTLLLRTLLMSYCVLETVSTRRLECEVAVTAAVRPDAAAFAAARILSVLVTAKLICAILSSAGVVLDWIGCCLRVEELILGLTSFFFDLHDRIAVVIHQILVRGAADVNNEFLRLNGSYHMVPRGIRPGRRREERIGVADQTRFGIIAGSIFIAIRQQWICIFLRR</sequence>
<dbReference type="AlphaFoldDB" id="A0A1X2H350"/>
<dbReference type="EMBL" id="MCGN01000010">
    <property type="protein sequence ID" value="ORY92215.1"/>
    <property type="molecule type" value="Genomic_DNA"/>
</dbReference>
<gene>
    <name evidence="2" type="ORF">BCR43DRAFT_497973</name>
</gene>
<comment type="caution">
    <text evidence="2">The sequence shown here is derived from an EMBL/GenBank/DDBJ whole genome shotgun (WGS) entry which is preliminary data.</text>
</comment>
<evidence type="ECO:0000313" key="2">
    <source>
        <dbReference type="EMBL" id="ORY92215.1"/>
    </source>
</evidence>
<evidence type="ECO:0000313" key="3">
    <source>
        <dbReference type="Proteomes" id="UP000242180"/>
    </source>
</evidence>
<organism evidence="2 3">
    <name type="scientific">Syncephalastrum racemosum</name>
    <name type="common">Filamentous fungus</name>
    <dbReference type="NCBI Taxonomy" id="13706"/>
    <lineage>
        <taxon>Eukaryota</taxon>
        <taxon>Fungi</taxon>
        <taxon>Fungi incertae sedis</taxon>
        <taxon>Mucoromycota</taxon>
        <taxon>Mucoromycotina</taxon>
        <taxon>Mucoromycetes</taxon>
        <taxon>Mucorales</taxon>
        <taxon>Syncephalastraceae</taxon>
        <taxon>Syncephalastrum</taxon>
    </lineage>
</organism>
<keyword evidence="1" id="KW-0732">Signal</keyword>
<feature type="chain" id="PRO_5010874606" evidence="1">
    <location>
        <begin position="43"/>
        <end position="188"/>
    </location>
</feature>
<proteinExistence type="predicted"/>
<feature type="signal peptide" evidence="1">
    <location>
        <begin position="1"/>
        <end position="42"/>
    </location>
</feature>
<name>A0A1X2H350_SYNRA</name>
<keyword evidence="3" id="KW-1185">Reference proteome</keyword>
<dbReference type="InParanoid" id="A0A1X2H350"/>